<dbReference type="Pfam" id="PF05623">
    <property type="entry name" value="DUF789"/>
    <property type="match status" value="1"/>
</dbReference>
<proteinExistence type="predicted"/>
<gene>
    <name evidence="1" type="ORF">Lalb_Chr14g0370051</name>
</gene>
<dbReference type="OrthoDB" id="1896065at2759"/>
<name>A0A6A4PF92_LUPAL</name>
<evidence type="ECO:0000313" key="1">
    <source>
        <dbReference type="EMBL" id="KAE9600164.1"/>
    </source>
</evidence>
<sequence length="58" mass="6894">MEYDELDIVKDTCYNEWGSIVKERVKKKESGCISLTPFGLATYKMKEDHWLNPDPYDY</sequence>
<keyword evidence="2" id="KW-1185">Reference proteome</keyword>
<comment type="caution">
    <text evidence="1">The sequence shown here is derived from an EMBL/GenBank/DDBJ whole genome shotgun (WGS) entry which is preliminary data.</text>
</comment>
<dbReference type="AlphaFoldDB" id="A0A6A4PF92"/>
<organism evidence="1 2">
    <name type="scientific">Lupinus albus</name>
    <name type="common">White lupine</name>
    <name type="synonym">Lupinus termis</name>
    <dbReference type="NCBI Taxonomy" id="3870"/>
    <lineage>
        <taxon>Eukaryota</taxon>
        <taxon>Viridiplantae</taxon>
        <taxon>Streptophyta</taxon>
        <taxon>Embryophyta</taxon>
        <taxon>Tracheophyta</taxon>
        <taxon>Spermatophyta</taxon>
        <taxon>Magnoliopsida</taxon>
        <taxon>eudicotyledons</taxon>
        <taxon>Gunneridae</taxon>
        <taxon>Pentapetalae</taxon>
        <taxon>rosids</taxon>
        <taxon>fabids</taxon>
        <taxon>Fabales</taxon>
        <taxon>Fabaceae</taxon>
        <taxon>Papilionoideae</taxon>
        <taxon>50 kb inversion clade</taxon>
        <taxon>genistoids sensu lato</taxon>
        <taxon>core genistoids</taxon>
        <taxon>Genisteae</taxon>
        <taxon>Lupinus</taxon>
    </lineage>
</organism>
<evidence type="ECO:0000313" key="2">
    <source>
        <dbReference type="Proteomes" id="UP000447434"/>
    </source>
</evidence>
<dbReference type="InterPro" id="IPR008507">
    <property type="entry name" value="DUF789"/>
</dbReference>
<protein>
    <submittedName>
        <fullName evidence="1">Uncharacterized protein</fullName>
    </submittedName>
</protein>
<dbReference type="EMBL" id="WOCE01000014">
    <property type="protein sequence ID" value="KAE9600164.1"/>
    <property type="molecule type" value="Genomic_DNA"/>
</dbReference>
<accession>A0A6A4PF92</accession>
<reference evidence="2" key="1">
    <citation type="journal article" date="2020" name="Nat. Commun.">
        <title>Genome sequence of the cluster root forming white lupin.</title>
        <authorList>
            <person name="Hufnagel B."/>
            <person name="Marques A."/>
            <person name="Soriano A."/>
            <person name="Marques L."/>
            <person name="Divol F."/>
            <person name="Doumas P."/>
            <person name="Sallet E."/>
            <person name="Mancinotti D."/>
            <person name="Carrere S."/>
            <person name="Marande W."/>
            <person name="Arribat S."/>
            <person name="Keller J."/>
            <person name="Huneau C."/>
            <person name="Blein T."/>
            <person name="Aime D."/>
            <person name="Laguerre M."/>
            <person name="Taylor J."/>
            <person name="Schubert V."/>
            <person name="Nelson M."/>
            <person name="Geu-Flores F."/>
            <person name="Crespi M."/>
            <person name="Gallardo-Guerrero K."/>
            <person name="Delaux P.-M."/>
            <person name="Salse J."/>
            <person name="Berges H."/>
            <person name="Guyot R."/>
            <person name="Gouzy J."/>
            <person name="Peret B."/>
        </authorList>
    </citation>
    <scope>NUCLEOTIDE SEQUENCE [LARGE SCALE GENOMIC DNA]</scope>
    <source>
        <strain evidence="2">cv. Amiga</strain>
    </source>
</reference>
<dbReference type="Proteomes" id="UP000447434">
    <property type="component" value="Chromosome 14"/>
</dbReference>